<reference evidence="2 3" key="1">
    <citation type="submission" date="2019-01" db="EMBL/GenBank/DDBJ databases">
        <title>Sequencing of cultivated peanut Arachis hypogaea provides insights into genome evolution and oil improvement.</title>
        <authorList>
            <person name="Chen X."/>
        </authorList>
    </citation>
    <scope>NUCLEOTIDE SEQUENCE [LARGE SCALE GENOMIC DNA]</scope>
    <source>
        <strain evidence="3">cv. Fuhuasheng</strain>
        <tissue evidence="2">Leaves</tissue>
    </source>
</reference>
<protein>
    <recommendedName>
        <fullName evidence="4">Plasma membrane ATPase</fullName>
    </recommendedName>
</protein>
<evidence type="ECO:0008006" key="4">
    <source>
        <dbReference type="Google" id="ProtNLM"/>
    </source>
</evidence>
<proteinExistence type="predicted"/>
<comment type="caution">
    <text evidence="2">The sequence shown here is derived from an EMBL/GenBank/DDBJ whole genome shotgun (WGS) entry which is preliminary data.</text>
</comment>
<dbReference type="InterPro" id="IPR023299">
    <property type="entry name" value="ATPase_P-typ_cyto_dom_N"/>
</dbReference>
<dbReference type="PANTHER" id="PTHR42861">
    <property type="entry name" value="CALCIUM-TRANSPORTING ATPASE"/>
    <property type="match status" value="1"/>
</dbReference>
<dbReference type="SUPFAM" id="SSF81660">
    <property type="entry name" value="Metal cation-transporting ATPase, ATP-binding domain N"/>
    <property type="match status" value="1"/>
</dbReference>
<organism evidence="2 3">
    <name type="scientific">Arachis hypogaea</name>
    <name type="common">Peanut</name>
    <dbReference type="NCBI Taxonomy" id="3818"/>
    <lineage>
        <taxon>Eukaryota</taxon>
        <taxon>Viridiplantae</taxon>
        <taxon>Streptophyta</taxon>
        <taxon>Embryophyta</taxon>
        <taxon>Tracheophyta</taxon>
        <taxon>Spermatophyta</taxon>
        <taxon>Magnoliopsida</taxon>
        <taxon>eudicotyledons</taxon>
        <taxon>Gunneridae</taxon>
        <taxon>Pentapetalae</taxon>
        <taxon>rosids</taxon>
        <taxon>fabids</taxon>
        <taxon>Fabales</taxon>
        <taxon>Fabaceae</taxon>
        <taxon>Papilionoideae</taxon>
        <taxon>50 kb inversion clade</taxon>
        <taxon>dalbergioids sensu lato</taxon>
        <taxon>Dalbergieae</taxon>
        <taxon>Pterocarpus clade</taxon>
        <taxon>Arachis</taxon>
    </lineage>
</organism>
<gene>
    <name evidence="2" type="ORF">Ahy_A09g044229</name>
</gene>
<dbReference type="Proteomes" id="UP000289738">
    <property type="component" value="Chromosome A09"/>
</dbReference>
<evidence type="ECO:0000256" key="1">
    <source>
        <dbReference type="ARBA" id="ARBA00022842"/>
    </source>
</evidence>
<keyword evidence="3" id="KW-1185">Reference proteome</keyword>
<dbReference type="EMBL" id="SDMP01000009">
    <property type="protein sequence ID" value="RYR38916.1"/>
    <property type="molecule type" value="Genomic_DNA"/>
</dbReference>
<dbReference type="AlphaFoldDB" id="A0A445BJQ6"/>
<dbReference type="STRING" id="3818.A0A445BJQ6"/>
<keyword evidence="1" id="KW-0460">Magnesium</keyword>
<sequence>MVYQHKGSSRGRRMLGASDGHIWIGRRKLLFPLIIINSNDSRVTTARWKRVSLAFPPPPVSSHHSSLFYATTIDAAMPTIVGMAPKNQDAIDAAIVGMLADPKEARARIRDVHFLPFNPVDKRTSLTYIDADGNWYRASKGAPEQIMNLCNLRDDAKKKVHAIIDKFAERGLRSLAISRQFLLGQDKDASIATLLVEELIEKADGFAGVFSDTAEEKRRRRKQKRMSSYYAAQVIFIYTDMNNENVGRA</sequence>
<dbReference type="Gene3D" id="3.40.1110.10">
    <property type="entry name" value="Calcium-transporting ATPase, cytoplasmic domain N"/>
    <property type="match status" value="1"/>
</dbReference>
<evidence type="ECO:0000313" key="3">
    <source>
        <dbReference type="Proteomes" id="UP000289738"/>
    </source>
</evidence>
<name>A0A445BJQ6_ARAHY</name>
<accession>A0A445BJQ6</accession>
<dbReference type="GO" id="GO:0000166">
    <property type="term" value="F:nucleotide binding"/>
    <property type="evidence" value="ECO:0007669"/>
    <property type="project" value="InterPro"/>
</dbReference>
<evidence type="ECO:0000313" key="2">
    <source>
        <dbReference type="EMBL" id="RYR38916.1"/>
    </source>
</evidence>